<evidence type="ECO:0000313" key="4">
    <source>
        <dbReference type="Proteomes" id="UP000824202"/>
    </source>
</evidence>
<gene>
    <name evidence="3" type="ORF">H9863_00255</name>
</gene>
<feature type="signal peptide" evidence="2">
    <location>
        <begin position="1"/>
        <end position="27"/>
    </location>
</feature>
<evidence type="ECO:0000313" key="3">
    <source>
        <dbReference type="EMBL" id="HIX02537.1"/>
    </source>
</evidence>
<protein>
    <submittedName>
        <fullName evidence="3">Uncharacterized protein</fullName>
    </submittedName>
</protein>
<reference evidence="3" key="1">
    <citation type="journal article" date="2021" name="PeerJ">
        <title>Extensive microbial diversity within the chicken gut microbiome revealed by metagenomics and culture.</title>
        <authorList>
            <person name="Gilroy R."/>
            <person name="Ravi A."/>
            <person name="Getino M."/>
            <person name="Pursley I."/>
            <person name="Horton D.L."/>
            <person name="Alikhan N.F."/>
            <person name="Baker D."/>
            <person name="Gharbi K."/>
            <person name="Hall N."/>
            <person name="Watson M."/>
            <person name="Adriaenssens E.M."/>
            <person name="Foster-Nyarko E."/>
            <person name="Jarju S."/>
            <person name="Secka A."/>
            <person name="Antonio M."/>
            <person name="Oren A."/>
            <person name="Chaudhuri R.R."/>
            <person name="La Ragione R."/>
            <person name="Hildebrand F."/>
            <person name="Pallen M.J."/>
        </authorList>
    </citation>
    <scope>NUCLEOTIDE SEQUENCE</scope>
    <source>
        <strain evidence="3">23274</strain>
    </source>
</reference>
<dbReference type="PANTHER" id="PTHR43037:SF1">
    <property type="entry name" value="BLL1128 PROTEIN"/>
    <property type="match status" value="1"/>
</dbReference>
<evidence type="ECO:0000256" key="2">
    <source>
        <dbReference type="SAM" id="SignalP"/>
    </source>
</evidence>
<dbReference type="PANTHER" id="PTHR43037">
    <property type="entry name" value="UNNAMED PRODUCT-RELATED"/>
    <property type="match status" value="1"/>
</dbReference>
<name>A0A9D1UY74_9BACT</name>
<comment type="caution">
    <text evidence="3">The sequence shown here is derived from an EMBL/GenBank/DDBJ whole genome shotgun (WGS) entry which is preliminary data.</text>
</comment>
<keyword evidence="1 2" id="KW-0732">Signal</keyword>
<dbReference type="Gene3D" id="3.40.50.1820">
    <property type="entry name" value="alpha/beta hydrolase"/>
    <property type="match status" value="1"/>
</dbReference>
<dbReference type="SUPFAM" id="SSF53474">
    <property type="entry name" value="alpha/beta-Hydrolases"/>
    <property type="match status" value="1"/>
</dbReference>
<dbReference type="Proteomes" id="UP000824202">
    <property type="component" value="Unassembled WGS sequence"/>
</dbReference>
<dbReference type="EMBL" id="DXFT01000005">
    <property type="protein sequence ID" value="HIX02537.1"/>
    <property type="molecule type" value="Genomic_DNA"/>
</dbReference>
<feature type="chain" id="PRO_5038498621" evidence="2">
    <location>
        <begin position="28"/>
        <end position="458"/>
    </location>
</feature>
<reference evidence="3" key="2">
    <citation type="submission" date="2021-04" db="EMBL/GenBank/DDBJ databases">
        <authorList>
            <person name="Gilroy R."/>
        </authorList>
    </citation>
    <scope>NUCLEOTIDE SEQUENCE</scope>
    <source>
        <strain evidence="3">23274</strain>
    </source>
</reference>
<accession>A0A9D1UY74</accession>
<dbReference type="InterPro" id="IPR029058">
    <property type="entry name" value="AB_hydrolase_fold"/>
</dbReference>
<proteinExistence type="predicted"/>
<sequence>MRNFKLLFQTFCLTATVLLYIPTAAKAQDNDKEKAQVIKFFTEYLAGKENTFKSKVKIELEDIELQQAIVWNAWVEANNQLDEEKLIPLTPLKEGKSGAWHLPADLEPNAVLNYYWGSKGEAIPQEGLPMYIYTHGSGPRDQEWATGLILCQRFDDAPSIYFIPQIPNMGDYYRWWQKSKQYAWEKLLRQALVLGNINPNRIYILGISEGGYGSQRLASFYADYLAGAGPMAGGEPLKNAPAENCRNIAFSFLTGALDRGFYRNELTQYTKDAFDSLEKEFPGNYIHRIELLPGMGHGINYSLTTPWLKQYTRNPYPKSVNWENFEMDGRYRDGFYNLYVLERSNDDTRSRTYYQMNIEGNHIDLKVDLVTYKTVKTDPQWGIELKFEKSYEPATKGKVLIYLNQELVDLNKEVTVTVNGKKAFQGKVKPELKHLVNSCAAFFDPTRIFPAAIEVEIK</sequence>
<dbReference type="InterPro" id="IPR050955">
    <property type="entry name" value="Plant_Biomass_Hydrol_Est"/>
</dbReference>
<evidence type="ECO:0000256" key="1">
    <source>
        <dbReference type="ARBA" id="ARBA00022729"/>
    </source>
</evidence>
<organism evidence="3 4">
    <name type="scientific">Candidatus Odoribacter faecigallinarum</name>
    <dbReference type="NCBI Taxonomy" id="2838706"/>
    <lineage>
        <taxon>Bacteria</taxon>
        <taxon>Pseudomonadati</taxon>
        <taxon>Bacteroidota</taxon>
        <taxon>Bacteroidia</taxon>
        <taxon>Bacteroidales</taxon>
        <taxon>Odoribacteraceae</taxon>
        <taxon>Odoribacter</taxon>
    </lineage>
</organism>
<dbReference type="AlphaFoldDB" id="A0A9D1UY74"/>